<dbReference type="HOGENOM" id="CLU_3163870_0_0_6"/>
<dbReference type="EMBL" id="CP004846">
    <property type="protein sequence ID" value="AGP78328.1"/>
    <property type="molecule type" value="Genomic_DNA"/>
</dbReference>
<name>S5ANG8_9ALTE</name>
<sequence>MMAHCTMTAEKLNMAGTFPVYVEAAKSSSNAALIKAINYVQTTRFTF</sequence>
<evidence type="ECO:0000313" key="2">
    <source>
        <dbReference type="Proteomes" id="UP000014909"/>
    </source>
</evidence>
<reference evidence="1 2" key="1">
    <citation type="journal article" date="2013" name="Genome Biol. Evol.">
        <title>Genomic Diversity of "Deep Ecotype" Alteromonas macleodii Isolates: Evidence for Pan-Mediterranean Clonal Frames.</title>
        <authorList>
            <person name="Lopez-Perez M."/>
            <person name="Gonzaga A."/>
            <person name="Rodriguez-Valera F."/>
        </authorList>
    </citation>
    <scope>NUCLEOTIDE SEQUENCE [LARGE SCALE GENOMIC DNA]</scope>
    <source>
        <strain evidence="2">'English Channel 615'</strain>
    </source>
</reference>
<gene>
    <name evidence="1" type="ORF">I633_12130</name>
</gene>
<evidence type="ECO:0000313" key="1">
    <source>
        <dbReference type="EMBL" id="AGP78328.1"/>
    </source>
</evidence>
<dbReference type="KEGG" id="amh:I633_12130"/>
<protein>
    <submittedName>
        <fullName evidence="1">Uncharacterized protein</fullName>
    </submittedName>
</protein>
<proteinExistence type="predicted"/>
<organism evidence="1 2">
    <name type="scientific">Alteromonas mediterranea 615</name>
    <dbReference type="NCBI Taxonomy" id="1300253"/>
    <lineage>
        <taxon>Bacteria</taxon>
        <taxon>Pseudomonadati</taxon>
        <taxon>Pseudomonadota</taxon>
        <taxon>Gammaproteobacteria</taxon>
        <taxon>Alteromonadales</taxon>
        <taxon>Alteromonadaceae</taxon>
        <taxon>Alteromonas/Salinimonas group</taxon>
        <taxon>Alteromonas</taxon>
    </lineage>
</organism>
<dbReference type="Proteomes" id="UP000014909">
    <property type="component" value="Chromosome"/>
</dbReference>
<accession>S5ANG8</accession>
<dbReference type="AlphaFoldDB" id="S5ANG8"/>
<dbReference type="BioCyc" id="AMAC1300253:G12YX-1946-MONOMER"/>